<sequence>MLEQIGLALGGSGGISNGWLASMTPLNNPTPRSTHMNTLPLTDTQSRILNHAIEHTAGRIDGFPDNIKGGARRKVLDGLLKRGLIALNGGDHCVTAEGYAAVGQTPPTPVSPSEETEMAASNAETKATGKRSTGSREDSKQAEVIRMLRRPEGATIPQICAETGWQAHTVRGLFAGAFKKKLGLSLVSEKPEGGDRIYKIG</sequence>
<gene>
    <name evidence="2" type="ORF">MCNOR_1916</name>
</gene>
<dbReference type="EMBL" id="OX458332">
    <property type="protein sequence ID" value="CAI8819428.1"/>
    <property type="molecule type" value="Genomic_DNA"/>
</dbReference>
<dbReference type="InterPro" id="IPR021880">
    <property type="entry name" value="DUF3489"/>
</dbReference>
<protein>
    <recommendedName>
        <fullName evidence="4">DUF3489 domain-containing protein</fullName>
    </recommendedName>
</protein>
<evidence type="ECO:0000313" key="3">
    <source>
        <dbReference type="Proteomes" id="UP001158598"/>
    </source>
</evidence>
<evidence type="ECO:0000313" key="2">
    <source>
        <dbReference type="EMBL" id="CAI8819428.1"/>
    </source>
</evidence>
<feature type="region of interest" description="Disordered" evidence="1">
    <location>
        <begin position="104"/>
        <end position="141"/>
    </location>
</feature>
<dbReference type="RefSeq" id="WP_256996359.1">
    <property type="nucleotide sequence ID" value="NZ_CP079097.1"/>
</dbReference>
<accession>A0AA35Y0F7</accession>
<reference evidence="2" key="1">
    <citation type="submission" date="2023-03" db="EMBL/GenBank/DDBJ databases">
        <authorList>
            <person name="Pearce D."/>
        </authorList>
    </citation>
    <scope>NUCLEOTIDE SEQUENCE</scope>
    <source>
        <strain evidence="2">Mc</strain>
    </source>
</reference>
<dbReference type="Pfam" id="PF11994">
    <property type="entry name" value="DUF3489"/>
    <property type="match status" value="1"/>
</dbReference>
<evidence type="ECO:0008006" key="4">
    <source>
        <dbReference type="Google" id="ProtNLM"/>
    </source>
</evidence>
<dbReference type="Proteomes" id="UP001158598">
    <property type="component" value="Chromosome"/>
</dbReference>
<organism evidence="2 3">
    <name type="scientific">Methylococcus capsulatus</name>
    <dbReference type="NCBI Taxonomy" id="414"/>
    <lineage>
        <taxon>Bacteria</taxon>
        <taxon>Pseudomonadati</taxon>
        <taxon>Pseudomonadota</taxon>
        <taxon>Gammaproteobacteria</taxon>
        <taxon>Methylococcales</taxon>
        <taxon>Methylococcaceae</taxon>
        <taxon>Methylococcus</taxon>
    </lineage>
</organism>
<name>A0AA35Y0F7_METCP</name>
<dbReference type="AlphaFoldDB" id="A0AA35Y0F7"/>
<evidence type="ECO:0000256" key="1">
    <source>
        <dbReference type="SAM" id="MobiDB-lite"/>
    </source>
</evidence>
<proteinExistence type="predicted"/>